<dbReference type="Gene3D" id="3.40.50.300">
    <property type="entry name" value="P-loop containing nucleotide triphosphate hydrolases"/>
    <property type="match status" value="1"/>
</dbReference>
<dbReference type="SUPFAM" id="SSF52540">
    <property type="entry name" value="P-loop containing nucleoside triphosphate hydrolases"/>
    <property type="match status" value="1"/>
</dbReference>
<comment type="caution">
    <text evidence="2">The sequence shown here is derived from an EMBL/GenBank/DDBJ whole genome shotgun (WGS) entry which is preliminary data.</text>
</comment>
<evidence type="ECO:0000313" key="2">
    <source>
        <dbReference type="EMBL" id="PWI64508.1"/>
    </source>
</evidence>
<name>A0A2U3DQI1_PURLI</name>
<feature type="region of interest" description="Disordered" evidence="1">
    <location>
        <begin position="39"/>
        <end position="67"/>
    </location>
</feature>
<reference evidence="2 3" key="1">
    <citation type="journal article" date="2016" name="Front. Microbiol.">
        <title>Genome and transcriptome sequences reveal the specific parasitism of the nematophagous Purpureocillium lilacinum 36-1.</title>
        <authorList>
            <person name="Xie J."/>
            <person name="Li S."/>
            <person name="Mo C."/>
            <person name="Xiao X."/>
            <person name="Peng D."/>
            <person name="Wang G."/>
            <person name="Xiao Y."/>
        </authorList>
    </citation>
    <scope>NUCLEOTIDE SEQUENCE [LARGE SCALE GENOMIC DNA]</scope>
    <source>
        <strain evidence="2 3">36-1</strain>
    </source>
</reference>
<organism evidence="2 3">
    <name type="scientific">Purpureocillium lilacinum</name>
    <name type="common">Paecilomyces lilacinus</name>
    <dbReference type="NCBI Taxonomy" id="33203"/>
    <lineage>
        <taxon>Eukaryota</taxon>
        <taxon>Fungi</taxon>
        <taxon>Dikarya</taxon>
        <taxon>Ascomycota</taxon>
        <taxon>Pezizomycotina</taxon>
        <taxon>Sordariomycetes</taxon>
        <taxon>Hypocreomycetidae</taxon>
        <taxon>Hypocreales</taxon>
        <taxon>Ophiocordycipitaceae</taxon>
        <taxon>Purpureocillium</taxon>
    </lineage>
</organism>
<dbReference type="CDD" id="cd00882">
    <property type="entry name" value="Ras_like_GTPase"/>
    <property type="match status" value="1"/>
</dbReference>
<dbReference type="Proteomes" id="UP000245956">
    <property type="component" value="Unassembled WGS sequence"/>
</dbReference>
<gene>
    <name evidence="2" type="ORF">PCL_09589</name>
</gene>
<sequence>MAHKHSVGPSTEMLSSQVGRLLATAFQRGVPAIQATELHTNSPSVASAIHPAHPTGRPPASTNPASGRRAVTAASSCWPCSNFAASDGVARKTPSFLVIGEMGVGKTGLINILVNEEPNLTYMPTVEMEHHEPPRQHYRLTEVPGHFSESERLQAQPFSDHDLVIFVFRIDKKLTRLHYRKFWTSALPMPVVVVGVSTDKTDENTGESLQYTLACGTWCNYFPVVMNDPRSFRKLSSFLDSQAFRLSRQHRK</sequence>
<evidence type="ECO:0000256" key="1">
    <source>
        <dbReference type="SAM" id="MobiDB-lite"/>
    </source>
</evidence>
<protein>
    <submittedName>
        <fullName evidence="2">Uncharacterized protein</fullName>
    </submittedName>
</protein>
<dbReference type="InterPro" id="IPR027417">
    <property type="entry name" value="P-loop_NTPase"/>
</dbReference>
<evidence type="ECO:0000313" key="3">
    <source>
        <dbReference type="Proteomes" id="UP000245956"/>
    </source>
</evidence>
<accession>A0A2U3DQI1</accession>
<proteinExistence type="predicted"/>
<dbReference type="EMBL" id="LCWV01000057">
    <property type="protein sequence ID" value="PWI64508.1"/>
    <property type="molecule type" value="Genomic_DNA"/>
</dbReference>
<dbReference type="AlphaFoldDB" id="A0A2U3DQI1"/>